<comment type="caution">
    <text evidence="1">The sequence shown here is derived from an EMBL/GenBank/DDBJ whole genome shotgun (WGS) entry which is preliminary data.</text>
</comment>
<dbReference type="RefSeq" id="WP_004748849.1">
    <property type="nucleotide sequence ID" value="NZ_AFWI01000216.1"/>
</dbReference>
<evidence type="ECO:0000313" key="1">
    <source>
        <dbReference type="EMBL" id="EGU46831.1"/>
    </source>
</evidence>
<gene>
    <name evidence="1" type="ORF">VITU9109_10577</name>
</gene>
<protein>
    <submittedName>
        <fullName evidence="1">Uncharacterized protein</fullName>
    </submittedName>
</protein>
<proteinExistence type="predicted"/>
<dbReference type="Proteomes" id="UP000003836">
    <property type="component" value="Unassembled WGS sequence"/>
</dbReference>
<name>A0ABN0D8Y9_9VIBR</name>
<organism evidence="1 2">
    <name type="scientific">Vibrio tubiashii ATCC 19109</name>
    <dbReference type="NCBI Taxonomy" id="1051646"/>
    <lineage>
        <taxon>Bacteria</taxon>
        <taxon>Pseudomonadati</taxon>
        <taxon>Pseudomonadota</taxon>
        <taxon>Gammaproteobacteria</taxon>
        <taxon>Vibrionales</taxon>
        <taxon>Vibrionaceae</taxon>
        <taxon>Vibrio</taxon>
        <taxon>Vibrio oreintalis group</taxon>
    </lineage>
</organism>
<keyword evidence="2" id="KW-1185">Reference proteome</keyword>
<evidence type="ECO:0000313" key="2">
    <source>
        <dbReference type="Proteomes" id="UP000003836"/>
    </source>
</evidence>
<accession>A0ABN0D8Y9</accession>
<reference evidence="1 2" key="1">
    <citation type="journal article" date="2012" name="Int. J. Syst. Evol. Microbiol.">
        <title>Vibrio caribbeanicus sp. nov., isolated from the marine sponge Scleritoderma cyanea.</title>
        <authorList>
            <person name="Hoffmann M."/>
            <person name="Monday S.R."/>
            <person name="Allard M.W."/>
            <person name="Strain E.A."/>
            <person name="Whittaker P."/>
            <person name="Naum M."/>
            <person name="McCarthy P.J."/>
            <person name="Lopez J.V."/>
            <person name="Fischer M."/>
            <person name="Brown E.W."/>
        </authorList>
    </citation>
    <scope>NUCLEOTIDE SEQUENCE [LARGE SCALE GENOMIC DNA]</scope>
    <source>
        <strain evidence="1 2">ATCC 19109</strain>
    </source>
</reference>
<sequence length="48" mass="4798">MVGVKGENLEGKMLGALGGRLDVDTAVNATAEEGCSVGAKLFSSVPSM</sequence>
<dbReference type="EMBL" id="AFWI01000216">
    <property type="protein sequence ID" value="EGU46831.1"/>
    <property type="molecule type" value="Genomic_DNA"/>
</dbReference>